<feature type="transmembrane region" description="Helical" evidence="1">
    <location>
        <begin position="21"/>
        <end position="50"/>
    </location>
</feature>
<dbReference type="Proteomes" id="UP000825381">
    <property type="component" value="Chromosome"/>
</dbReference>
<proteinExistence type="predicted"/>
<gene>
    <name evidence="2" type="ORF">K1I41_09315</name>
</gene>
<accession>A0ABX8V4P5</accession>
<evidence type="ECO:0000313" key="3">
    <source>
        <dbReference type="Proteomes" id="UP000825381"/>
    </source>
</evidence>
<reference evidence="2 3" key="1">
    <citation type="submission" date="2021-07" db="EMBL/GenBank/DDBJ databases">
        <title>Flavobacterium WSW3-B6 sp.nov, isolated from seaweed.</title>
        <authorList>
            <person name="Muhammad N."/>
            <person name="Ho H."/>
            <person name="Lee Y.-J."/>
            <person name="Nguyen T."/>
            <person name="Ho J."/>
            <person name="Kim S.-G."/>
        </authorList>
    </citation>
    <scope>NUCLEOTIDE SEQUENCE [LARGE SCALE GENOMIC DNA]</scope>
    <source>
        <strain evidence="2 3">WSW3-B6</strain>
    </source>
</reference>
<keyword evidence="3" id="KW-1185">Reference proteome</keyword>
<organism evidence="2 3">
    <name type="scientific">Flavobacterium litorale</name>
    <dbReference type="NCBI Taxonomy" id="2856519"/>
    <lineage>
        <taxon>Bacteria</taxon>
        <taxon>Pseudomonadati</taxon>
        <taxon>Bacteroidota</taxon>
        <taxon>Flavobacteriia</taxon>
        <taxon>Flavobacteriales</taxon>
        <taxon>Flavobacteriaceae</taxon>
        <taxon>Flavobacterium</taxon>
    </lineage>
</organism>
<evidence type="ECO:0000256" key="1">
    <source>
        <dbReference type="SAM" id="Phobius"/>
    </source>
</evidence>
<dbReference type="EMBL" id="CP080429">
    <property type="protein sequence ID" value="QYJ67737.1"/>
    <property type="molecule type" value="Genomic_DNA"/>
</dbReference>
<keyword evidence="1" id="KW-1133">Transmembrane helix</keyword>
<keyword evidence="1" id="KW-0812">Transmembrane</keyword>
<dbReference type="RefSeq" id="WP_220640082.1">
    <property type="nucleotide sequence ID" value="NZ_CP080429.1"/>
</dbReference>
<protein>
    <submittedName>
        <fullName evidence="2">Uncharacterized protein</fullName>
    </submittedName>
</protein>
<keyword evidence="1" id="KW-0472">Membrane</keyword>
<evidence type="ECO:0000313" key="2">
    <source>
        <dbReference type="EMBL" id="QYJ67737.1"/>
    </source>
</evidence>
<name>A0ABX8V4P5_9FLAO</name>
<sequence>MNNVITYVKPVPFMKMLFGSALIPFGLFAILFLNIIMGAIFLVLGINFVATEGSQVDITSKTYRRTQSIFGIHIGKWKPCPEFEYISVFRTHENQTARVITASATVRSEVILINMFYGNKYITFYKTTNKDDALKVAEHFKVVFNIDILDATEAEKVWL</sequence>